<dbReference type="Proteomes" id="UP000030747">
    <property type="component" value="Unassembled WGS sequence"/>
</dbReference>
<feature type="chain" id="PRO_5004672961" evidence="1">
    <location>
        <begin position="24"/>
        <end position="235"/>
    </location>
</feature>
<dbReference type="SMR" id="U6KHG0"/>
<dbReference type="VEuPathDB" id="ToxoDB:ETH_00001975"/>
<evidence type="ECO:0000313" key="3">
    <source>
        <dbReference type="Proteomes" id="UP000030747"/>
    </source>
</evidence>
<name>U6KHG0_EIMTE</name>
<dbReference type="RefSeq" id="XP_013228192.1">
    <property type="nucleotide sequence ID" value="XM_013372738.1"/>
</dbReference>
<sequence length="235" mass="24268">MAPIFQSAALCFMALCGLKSAHAAGGGGGSAASPTPVAAGDDVYLALNLARRGRLAVRLNALTKQQTLVDSLLKSIPTTVGNDCGKIDSVTSQTASGFVATFTTEPNYKKLVQDALSAALKKMTKYPTDDKFNVAPWTDAEVANILHVLSSASTEVGCAVTTKCASKQLLVCQMNPKLGTGAPFSEEFFKALQSRSDSIEDMTEADLKTGSNSGIVAVPSVLFAGLVAMLATAAA</sequence>
<dbReference type="EMBL" id="HG673757">
    <property type="protein sequence ID" value="CDJ37354.1"/>
    <property type="molecule type" value="Genomic_DNA"/>
</dbReference>
<reference evidence="2" key="1">
    <citation type="submission" date="2013-10" db="EMBL/GenBank/DDBJ databases">
        <title>Genomic analysis of the causative agents of coccidiosis in chickens.</title>
        <authorList>
            <person name="Reid A.J."/>
            <person name="Blake D."/>
            <person name="Billington K."/>
            <person name="Browne H."/>
            <person name="Dunn M."/>
            <person name="Hung S."/>
            <person name="Kawahara F."/>
            <person name="Miranda-Saavedra D."/>
            <person name="Mourier T."/>
            <person name="Nagra H."/>
            <person name="Otto T.D."/>
            <person name="Rawlings N."/>
            <person name="Sanchez A."/>
            <person name="Sanders M."/>
            <person name="Subramaniam C."/>
            <person name="Tay Y."/>
            <person name="Dear P."/>
            <person name="Doerig C."/>
            <person name="Gruber A."/>
            <person name="Parkinson J."/>
            <person name="Shirley M."/>
            <person name="Wan K.L."/>
            <person name="Berriman M."/>
            <person name="Tomley F."/>
            <person name="Pain A."/>
        </authorList>
    </citation>
    <scope>NUCLEOTIDE SEQUENCE [LARGE SCALE GENOMIC DNA]</scope>
    <source>
        <strain evidence="2">Houghton</strain>
    </source>
</reference>
<proteinExistence type="predicted"/>
<keyword evidence="3" id="KW-1185">Reference proteome</keyword>
<dbReference type="OrthoDB" id="348012at2759"/>
<accession>U6KHG0</accession>
<dbReference type="VEuPathDB" id="ToxoDB:ETH2_1059000"/>
<dbReference type="OMA" id="FKASALC"/>
<organism evidence="2 3">
    <name type="scientific">Eimeria tenella</name>
    <name type="common">Coccidian parasite</name>
    <dbReference type="NCBI Taxonomy" id="5802"/>
    <lineage>
        <taxon>Eukaryota</taxon>
        <taxon>Sar</taxon>
        <taxon>Alveolata</taxon>
        <taxon>Apicomplexa</taxon>
        <taxon>Conoidasida</taxon>
        <taxon>Coccidia</taxon>
        <taxon>Eucoccidiorida</taxon>
        <taxon>Eimeriorina</taxon>
        <taxon>Eimeriidae</taxon>
        <taxon>Eimeria</taxon>
    </lineage>
</organism>
<dbReference type="GeneID" id="25249610"/>
<dbReference type="InterPro" id="IPR035940">
    <property type="entry name" value="CAP_sf"/>
</dbReference>
<evidence type="ECO:0000313" key="2">
    <source>
        <dbReference type="EMBL" id="CDJ37354.1"/>
    </source>
</evidence>
<dbReference type="Gene3D" id="3.40.33.10">
    <property type="entry name" value="CAP"/>
    <property type="match status" value="1"/>
</dbReference>
<gene>
    <name evidence="2" type="ORF">ETH_00001975</name>
</gene>
<dbReference type="AlphaFoldDB" id="U6KHG0"/>
<feature type="signal peptide" evidence="1">
    <location>
        <begin position="1"/>
        <end position="23"/>
    </location>
</feature>
<evidence type="ECO:0000256" key="1">
    <source>
        <dbReference type="SAM" id="SignalP"/>
    </source>
</evidence>
<reference evidence="2" key="2">
    <citation type="submission" date="2013-10" db="EMBL/GenBank/DDBJ databases">
        <authorList>
            <person name="Aslett M."/>
        </authorList>
    </citation>
    <scope>NUCLEOTIDE SEQUENCE [LARGE SCALE GENOMIC DNA]</scope>
    <source>
        <strain evidence="2">Houghton</strain>
    </source>
</reference>
<protein>
    <submittedName>
        <fullName evidence="2">SAG family member</fullName>
    </submittedName>
</protein>
<keyword evidence="1" id="KW-0732">Signal</keyword>